<dbReference type="SUPFAM" id="SSF49464">
    <property type="entry name" value="Carboxypeptidase regulatory domain-like"/>
    <property type="match status" value="1"/>
</dbReference>
<protein>
    <submittedName>
        <fullName evidence="1">TonB-dependent receptor</fullName>
    </submittedName>
</protein>
<dbReference type="SUPFAM" id="SSF56935">
    <property type="entry name" value="Porins"/>
    <property type="match status" value="1"/>
</dbReference>
<evidence type="ECO:0000313" key="1">
    <source>
        <dbReference type="EMBL" id="GGD74757.1"/>
    </source>
</evidence>
<accession>A0A916Z3C7</accession>
<comment type="caution">
    <text evidence="1">The sequence shown here is derived from an EMBL/GenBank/DDBJ whole genome shotgun (WGS) entry which is preliminary data.</text>
</comment>
<keyword evidence="2" id="KW-1185">Reference proteome</keyword>
<gene>
    <name evidence="1" type="ORF">GCM10011514_43500</name>
</gene>
<dbReference type="EMBL" id="BMKK01000011">
    <property type="protein sequence ID" value="GGD74757.1"/>
    <property type="molecule type" value="Genomic_DNA"/>
</dbReference>
<sequence length="857" mass="97193">MSDKAQNKALSNAIITVNKLNTEITIGYGMSKPSGQYEIKSNANADSLTLNIKMLGYAAQRINIANKNQSINFELEESSIELKEVKVKPDPIKKYGDTLSYAVSAFKDKNDRVIADIIKKLPGIEVSPNGQILYQGEPINKYYIEGMDLLEGRYKLANENLNVEAVTDVEILENHQPVRMLNGVVHSEKAALNLKLKKNITTTGQVSLGAGIDPAYLLRDVNITPMLFTKNTQFLATYQTNNVGRNSASQLVRLTPGVYRGESGIENKQDWVGIQKLTNPAFKENRWLNNNSHIGSINILKKLKNNLELRLIGDYTNDVQLQTGYTKTTFFGSEADSITLLENKRNDLYFNNLKTDFTLQKNSAGKYLKNSLQIKAYWDSQTGILRNTNGTIIQQVSVPFYTLSNNYKDFFKVGKSLLTLNSSISLERKPQQLSVSPVPFATLLNADKFIQDIQQNVLQSSFFTENSVQYLKSLKGFSFDTQLGFLVEKQALESDILLQNLIKTRSVESGEFRNNLNWLNQKYYVHLQSRYRKQKLNINLSTLLNFRRFAIEDAALSKSENLNRLTFEPRLGLNYDLNNYLTINTSASKSNSFGDINQMYYGYLLTTYREIKRMNVPLLQTSSYSTSAGINYRNPVNSTFASFTYSYSFRENNLLFTNIINPNGSVERNAIEQDNNAYNQSLNGSVSKYFSKIKTTLSIGTNVFKQQSQQFINNGLTEVIMNGISPNLRFSSSLSKWFGLEYAYKLSSIKNIISEIPKPTIIQQNHDLKLNFNPAEKWYFGIITELYINNFNATQNLFSDIIFRKTVGKKKIDLEAIGSNIFNSESLLSVSNGAFNYVETSYDLRTTQVVFKARFPL</sequence>
<reference evidence="1" key="1">
    <citation type="journal article" date="2014" name="Int. J. Syst. Evol. Microbiol.">
        <title>Complete genome sequence of Corynebacterium casei LMG S-19264T (=DSM 44701T), isolated from a smear-ripened cheese.</title>
        <authorList>
            <consortium name="US DOE Joint Genome Institute (JGI-PGF)"/>
            <person name="Walter F."/>
            <person name="Albersmeier A."/>
            <person name="Kalinowski J."/>
            <person name="Ruckert C."/>
        </authorList>
    </citation>
    <scope>NUCLEOTIDE SEQUENCE</scope>
    <source>
        <strain evidence="1">CGMCC 1.15958</strain>
    </source>
</reference>
<proteinExistence type="predicted"/>
<reference evidence="1" key="2">
    <citation type="submission" date="2020-09" db="EMBL/GenBank/DDBJ databases">
        <authorList>
            <person name="Sun Q."/>
            <person name="Zhou Y."/>
        </authorList>
    </citation>
    <scope>NUCLEOTIDE SEQUENCE</scope>
    <source>
        <strain evidence="1">CGMCC 1.15958</strain>
    </source>
</reference>
<evidence type="ECO:0000313" key="2">
    <source>
        <dbReference type="Proteomes" id="UP000609064"/>
    </source>
</evidence>
<keyword evidence="1" id="KW-0675">Receptor</keyword>
<name>A0A916Z3C7_9BACT</name>
<dbReference type="Pfam" id="PF13715">
    <property type="entry name" value="CarbopepD_reg_2"/>
    <property type="match status" value="1"/>
</dbReference>
<dbReference type="Proteomes" id="UP000609064">
    <property type="component" value="Unassembled WGS sequence"/>
</dbReference>
<organism evidence="1 2">
    <name type="scientific">Emticicia aquatilis</name>
    <dbReference type="NCBI Taxonomy" id="1537369"/>
    <lineage>
        <taxon>Bacteria</taxon>
        <taxon>Pseudomonadati</taxon>
        <taxon>Bacteroidota</taxon>
        <taxon>Cytophagia</taxon>
        <taxon>Cytophagales</taxon>
        <taxon>Leadbetterellaceae</taxon>
        <taxon>Emticicia</taxon>
    </lineage>
</organism>
<dbReference type="InterPro" id="IPR008969">
    <property type="entry name" value="CarboxyPept-like_regulatory"/>
</dbReference>
<dbReference type="AlphaFoldDB" id="A0A916Z3C7"/>